<feature type="domain" description="FecR protein" evidence="2">
    <location>
        <begin position="129"/>
        <end position="230"/>
    </location>
</feature>
<evidence type="ECO:0000256" key="1">
    <source>
        <dbReference type="SAM" id="Phobius"/>
    </source>
</evidence>
<dbReference type="PIRSF" id="PIRSF018266">
    <property type="entry name" value="FecR"/>
    <property type="match status" value="1"/>
</dbReference>
<dbReference type="InterPro" id="IPR012373">
    <property type="entry name" value="Ferrdict_sens_TM"/>
</dbReference>
<name>A0A5E4VLE1_9BURK</name>
<dbReference type="PANTHER" id="PTHR30273">
    <property type="entry name" value="PERIPLASMIC SIGNAL SENSOR AND SIGMA FACTOR ACTIVATOR FECR-RELATED"/>
    <property type="match status" value="1"/>
</dbReference>
<evidence type="ECO:0000313" key="4">
    <source>
        <dbReference type="EMBL" id="VVE12299.1"/>
    </source>
</evidence>
<evidence type="ECO:0000259" key="2">
    <source>
        <dbReference type="Pfam" id="PF04773"/>
    </source>
</evidence>
<evidence type="ECO:0000259" key="3">
    <source>
        <dbReference type="Pfam" id="PF16220"/>
    </source>
</evidence>
<dbReference type="Gene3D" id="2.60.120.1440">
    <property type="match status" value="1"/>
</dbReference>
<organism evidence="4 5">
    <name type="scientific">Pandoraea fibrosis</name>
    <dbReference type="NCBI Taxonomy" id="1891094"/>
    <lineage>
        <taxon>Bacteria</taxon>
        <taxon>Pseudomonadati</taxon>
        <taxon>Pseudomonadota</taxon>
        <taxon>Betaproteobacteria</taxon>
        <taxon>Burkholderiales</taxon>
        <taxon>Burkholderiaceae</taxon>
        <taxon>Pandoraea</taxon>
    </lineage>
</organism>
<gene>
    <name evidence="4" type="ORF">PFI31113_02674</name>
</gene>
<dbReference type="InterPro" id="IPR006860">
    <property type="entry name" value="FecR"/>
</dbReference>
<evidence type="ECO:0008006" key="6">
    <source>
        <dbReference type="Google" id="ProtNLM"/>
    </source>
</evidence>
<dbReference type="InterPro" id="IPR032623">
    <property type="entry name" value="FecR_N"/>
</dbReference>
<dbReference type="Proteomes" id="UP000382577">
    <property type="component" value="Unassembled WGS sequence"/>
</dbReference>
<dbReference type="AlphaFoldDB" id="A0A5E4VLE1"/>
<dbReference type="RefSeq" id="WP_150599848.1">
    <property type="nucleotide sequence ID" value="NZ_CABPRW010000005.1"/>
</dbReference>
<protein>
    <recommendedName>
        <fullName evidence="6">Fe2+-dicitrate sensor, membrane protein</fullName>
    </recommendedName>
</protein>
<dbReference type="Gene3D" id="3.55.50.30">
    <property type="match status" value="1"/>
</dbReference>
<keyword evidence="1" id="KW-1133">Transmembrane helix</keyword>
<dbReference type="PANTHER" id="PTHR30273:SF2">
    <property type="entry name" value="PROTEIN FECR"/>
    <property type="match status" value="1"/>
</dbReference>
<dbReference type="GO" id="GO:0016989">
    <property type="term" value="F:sigma factor antagonist activity"/>
    <property type="evidence" value="ECO:0007669"/>
    <property type="project" value="TreeGrafter"/>
</dbReference>
<keyword evidence="1" id="KW-0472">Membrane</keyword>
<dbReference type="OrthoDB" id="1100567at2"/>
<reference evidence="4 5" key="1">
    <citation type="submission" date="2019-08" db="EMBL/GenBank/DDBJ databases">
        <authorList>
            <person name="Peeters C."/>
        </authorList>
    </citation>
    <scope>NUCLEOTIDE SEQUENCE [LARGE SCALE GENOMIC DNA]</scope>
    <source>
        <strain evidence="4 5">LMG 31113</strain>
    </source>
</reference>
<proteinExistence type="predicted"/>
<evidence type="ECO:0000313" key="5">
    <source>
        <dbReference type="Proteomes" id="UP000382577"/>
    </source>
</evidence>
<sequence length="341" mass="36191">MKAAPDSPNRFATRQAASDAQAVQRDAHAWVRRLTSGEATVADAQALQQWCDASPSHAAAFADARRLWRDLGPAGEMVRARERAEARRPVRVGRRVLLGGALASVAGIGAAVVAPVGLWGAMTSLAHADYRTSVGEQRQIALPNDVTVNLNTRTSIALMRTGAQASGQSALSARSGIDLLDGEIAVDNSRSAGRFVVSAGDGRTIGTQANFEVRNLDTCVCVTCVSGNVRVELGSNYVQLAANQQVIYRGQHLGRATSVDATVATAWRSGVLVFRDTPLADVVGEINRYRSGRVVVIDSQLAQSRLSGRFRIDRLGEIFAQIQEVLGARVTQLPGGIVVVG</sequence>
<accession>A0A5E4VLE1</accession>
<dbReference type="Pfam" id="PF04773">
    <property type="entry name" value="FecR"/>
    <property type="match status" value="1"/>
</dbReference>
<feature type="domain" description="FecR N-terminal" evidence="3">
    <location>
        <begin position="26"/>
        <end position="67"/>
    </location>
</feature>
<dbReference type="Pfam" id="PF16220">
    <property type="entry name" value="DUF4880"/>
    <property type="match status" value="1"/>
</dbReference>
<keyword evidence="1" id="KW-0812">Transmembrane</keyword>
<feature type="transmembrane region" description="Helical" evidence="1">
    <location>
        <begin position="96"/>
        <end position="122"/>
    </location>
</feature>
<dbReference type="EMBL" id="CABPRW010000005">
    <property type="protein sequence ID" value="VVE12299.1"/>
    <property type="molecule type" value="Genomic_DNA"/>
</dbReference>